<feature type="non-terminal residue" evidence="1">
    <location>
        <position position="262"/>
    </location>
</feature>
<dbReference type="AlphaFoldDB" id="A0A382AP42"/>
<proteinExistence type="predicted"/>
<dbReference type="EMBL" id="UINC01026034">
    <property type="protein sequence ID" value="SVB02757.1"/>
    <property type="molecule type" value="Genomic_DNA"/>
</dbReference>
<name>A0A382AP42_9ZZZZ</name>
<accession>A0A382AP42</accession>
<gene>
    <name evidence="1" type="ORF">METZ01_LOCUS155611</name>
</gene>
<organism evidence="1">
    <name type="scientific">marine metagenome</name>
    <dbReference type="NCBI Taxonomy" id="408172"/>
    <lineage>
        <taxon>unclassified sequences</taxon>
        <taxon>metagenomes</taxon>
        <taxon>ecological metagenomes</taxon>
    </lineage>
</organism>
<sequence>MLDIQNFDFSKDHFDLLISLQDALWPEPWKNWESAEMRHHDLKLIPKKCKFRLDFIKHQDNTIGFGTTAHDHWAFDPTLLDSTIVLPHNDKYLDCAQNYLDHQIERARKMNAKVFRAWSYQGSDWVKDFYTNNGFEISLLEYISELNLDKFFISDFESSISSFKKSSYVILNLEELKKLNKDWQLKLFDLWKRIEHDVPSDLDLNIEFDLWKSSVFCPWFKEEDFYIVLDGDKWVALSTYVRSLRSRDIIGTELTGVLPEYR</sequence>
<evidence type="ECO:0000313" key="1">
    <source>
        <dbReference type="EMBL" id="SVB02757.1"/>
    </source>
</evidence>
<reference evidence="1" key="1">
    <citation type="submission" date="2018-05" db="EMBL/GenBank/DDBJ databases">
        <authorList>
            <person name="Lanie J.A."/>
            <person name="Ng W.-L."/>
            <person name="Kazmierczak K.M."/>
            <person name="Andrzejewski T.M."/>
            <person name="Davidsen T.M."/>
            <person name="Wayne K.J."/>
            <person name="Tettelin H."/>
            <person name="Glass J.I."/>
            <person name="Rusch D."/>
            <person name="Podicherti R."/>
            <person name="Tsui H.-C.T."/>
            <person name="Winkler M.E."/>
        </authorList>
    </citation>
    <scope>NUCLEOTIDE SEQUENCE</scope>
</reference>
<protein>
    <submittedName>
        <fullName evidence="1">Uncharacterized protein</fullName>
    </submittedName>
</protein>